<comment type="caution">
    <text evidence="6">The sequence shown here is derived from an EMBL/GenBank/DDBJ whole genome shotgun (WGS) entry which is preliminary data.</text>
</comment>
<dbReference type="RefSeq" id="WP_130156852.1">
    <property type="nucleotide sequence ID" value="NZ_SGIS01000012.1"/>
</dbReference>
<dbReference type="Gene3D" id="6.10.340.10">
    <property type="match status" value="1"/>
</dbReference>
<proteinExistence type="predicted"/>
<dbReference type="EC" id="2.7.7.65" evidence="1"/>
<dbReference type="InterPro" id="IPR029016">
    <property type="entry name" value="GAF-like_dom_sf"/>
</dbReference>
<dbReference type="InterPro" id="IPR003660">
    <property type="entry name" value="HAMP_dom"/>
</dbReference>
<gene>
    <name evidence="6" type="ORF">EWE75_09650</name>
</gene>
<dbReference type="FunFam" id="3.30.70.270:FF:000001">
    <property type="entry name" value="Diguanylate cyclase domain protein"/>
    <property type="match status" value="1"/>
</dbReference>
<feature type="transmembrane region" description="Helical" evidence="3">
    <location>
        <begin position="188"/>
        <end position="205"/>
    </location>
</feature>
<dbReference type="Pfam" id="PF00990">
    <property type="entry name" value="GGDEF"/>
    <property type="match status" value="1"/>
</dbReference>
<dbReference type="SMART" id="SM00304">
    <property type="entry name" value="HAMP"/>
    <property type="match status" value="1"/>
</dbReference>
<dbReference type="OrthoDB" id="9812260at2"/>
<feature type="domain" description="GGDEF" evidence="5">
    <location>
        <begin position="461"/>
        <end position="594"/>
    </location>
</feature>
<dbReference type="SUPFAM" id="SSF158472">
    <property type="entry name" value="HAMP domain-like"/>
    <property type="match status" value="1"/>
</dbReference>
<dbReference type="NCBIfam" id="TIGR00254">
    <property type="entry name" value="GGDEF"/>
    <property type="match status" value="1"/>
</dbReference>
<dbReference type="InterPro" id="IPR043128">
    <property type="entry name" value="Rev_trsase/Diguanyl_cyclase"/>
</dbReference>
<feature type="transmembrane region" description="Helical" evidence="3">
    <location>
        <begin position="6"/>
        <end position="28"/>
    </location>
</feature>
<dbReference type="CDD" id="cd06225">
    <property type="entry name" value="HAMP"/>
    <property type="match status" value="1"/>
</dbReference>
<dbReference type="SMART" id="SM00267">
    <property type="entry name" value="GGDEF"/>
    <property type="match status" value="1"/>
</dbReference>
<evidence type="ECO:0000259" key="4">
    <source>
        <dbReference type="PROSITE" id="PS50885"/>
    </source>
</evidence>
<evidence type="ECO:0000256" key="3">
    <source>
        <dbReference type="SAM" id="Phobius"/>
    </source>
</evidence>
<dbReference type="GO" id="GO:1902201">
    <property type="term" value="P:negative regulation of bacterial-type flagellum-dependent cell motility"/>
    <property type="evidence" value="ECO:0007669"/>
    <property type="project" value="TreeGrafter"/>
</dbReference>
<comment type="catalytic activity">
    <reaction evidence="2">
        <text>2 GTP = 3',3'-c-di-GMP + 2 diphosphate</text>
        <dbReference type="Rhea" id="RHEA:24898"/>
        <dbReference type="ChEBI" id="CHEBI:33019"/>
        <dbReference type="ChEBI" id="CHEBI:37565"/>
        <dbReference type="ChEBI" id="CHEBI:58805"/>
        <dbReference type="EC" id="2.7.7.65"/>
    </reaction>
</comment>
<evidence type="ECO:0000313" key="7">
    <source>
        <dbReference type="Proteomes" id="UP000292085"/>
    </source>
</evidence>
<dbReference type="SUPFAM" id="SSF55781">
    <property type="entry name" value="GAF domain-like"/>
    <property type="match status" value="1"/>
</dbReference>
<dbReference type="EMBL" id="SGIS01000012">
    <property type="protein sequence ID" value="RZF64652.1"/>
    <property type="molecule type" value="Genomic_DNA"/>
</dbReference>
<keyword evidence="3" id="KW-1133">Transmembrane helix</keyword>
<dbReference type="GO" id="GO:0052621">
    <property type="term" value="F:diguanylate cyclase activity"/>
    <property type="evidence" value="ECO:0007669"/>
    <property type="project" value="UniProtKB-EC"/>
</dbReference>
<keyword evidence="3" id="KW-0812">Transmembrane</keyword>
<evidence type="ECO:0000256" key="1">
    <source>
        <dbReference type="ARBA" id="ARBA00012528"/>
    </source>
</evidence>
<dbReference type="CDD" id="cd01949">
    <property type="entry name" value="GGDEF"/>
    <property type="match status" value="1"/>
</dbReference>
<evidence type="ECO:0000259" key="5">
    <source>
        <dbReference type="PROSITE" id="PS50887"/>
    </source>
</evidence>
<sequence length="597" mass="66414">MRLATITNWAYGITVLLTLASGSTMLLASSAQDRERVAMSQRANLDQATSTIDEDVAQLSSLARQFAISGSQADLIAYRRESGLLKAVETRTAAIRDAGATAAELRSLHETLHWADALRDEQAAAIAARMRGDQHAAVAILFSPEYERELDRIQSSVERFQERIDQRTGATVEIAVSASRTWRRVSEIVLGLTGFVFLCVLFFVFRQRVLRPVVRLSDVVNRLAAQDYATEWPHYPQVDEIGDMAQALRGFRENGIVRQRLEKERDADRAVRDLLSRMTQRMQRCDSVQDLTGVIDRFAPEVAPRLAGSFYLFDAERNVMAVAAHWLGPVHSRDEFVPMACWGLRRGRQHRPAGDNIDVPCDHVAQDGDVLVDSICLPLIGQNGMLGLLYFERRSDTPEIGPDENYLKMLAENVGLALDNLRLRDALRALAMVDPLTGLSNRRQFDKAFEARLAQATRTNTPVSCAMIDIDHFKRFNDDHGHDAGDAVLRAVGEALKRSIRNEDLAFRFGGEEFLLLMPGLGVADARARAEDIRLRIAGLAVRYEERDLGPITASIGVASWPEQCATDRLVRAADAALLRAKRGGRDQVATVLTRDT</sequence>
<dbReference type="Gene3D" id="3.30.70.270">
    <property type="match status" value="1"/>
</dbReference>
<organism evidence="6 7">
    <name type="scientific">Sphingomonas populi</name>
    <dbReference type="NCBI Taxonomy" id="2484750"/>
    <lineage>
        <taxon>Bacteria</taxon>
        <taxon>Pseudomonadati</taxon>
        <taxon>Pseudomonadota</taxon>
        <taxon>Alphaproteobacteria</taxon>
        <taxon>Sphingomonadales</taxon>
        <taxon>Sphingomonadaceae</taxon>
        <taxon>Sphingomonas</taxon>
    </lineage>
</organism>
<dbReference type="Pfam" id="PF00672">
    <property type="entry name" value="HAMP"/>
    <property type="match status" value="1"/>
</dbReference>
<dbReference type="GO" id="GO:0005886">
    <property type="term" value="C:plasma membrane"/>
    <property type="evidence" value="ECO:0007669"/>
    <property type="project" value="TreeGrafter"/>
</dbReference>
<dbReference type="InterPro" id="IPR050469">
    <property type="entry name" value="Diguanylate_Cyclase"/>
</dbReference>
<dbReference type="GO" id="GO:0043709">
    <property type="term" value="P:cell adhesion involved in single-species biofilm formation"/>
    <property type="evidence" value="ECO:0007669"/>
    <property type="project" value="TreeGrafter"/>
</dbReference>
<accession>A0A4Q6Y320</accession>
<feature type="domain" description="HAMP" evidence="4">
    <location>
        <begin position="207"/>
        <end position="260"/>
    </location>
</feature>
<dbReference type="AlphaFoldDB" id="A0A4Q6Y320"/>
<dbReference type="SMART" id="SM00065">
    <property type="entry name" value="GAF"/>
    <property type="match status" value="1"/>
</dbReference>
<dbReference type="Gene3D" id="3.30.450.40">
    <property type="match status" value="1"/>
</dbReference>
<dbReference type="PANTHER" id="PTHR45138">
    <property type="entry name" value="REGULATORY COMPONENTS OF SENSORY TRANSDUCTION SYSTEM"/>
    <property type="match status" value="1"/>
</dbReference>
<evidence type="ECO:0000256" key="2">
    <source>
        <dbReference type="ARBA" id="ARBA00034247"/>
    </source>
</evidence>
<dbReference type="InterPro" id="IPR003018">
    <property type="entry name" value="GAF"/>
</dbReference>
<dbReference type="InterPro" id="IPR000160">
    <property type="entry name" value="GGDEF_dom"/>
</dbReference>
<reference evidence="6 7" key="1">
    <citation type="submission" date="2019-02" db="EMBL/GenBank/DDBJ databases">
        <authorList>
            <person name="Li Y."/>
        </authorList>
    </citation>
    <scope>NUCLEOTIDE SEQUENCE [LARGE SCALE GENOMIC DNA]</scope>
    <source>
        <strain evidence="6 7">3-7</strain>
    </source>
</reference>
<evidence type="ECO:0000313" key="6">
    <source>
        <dbReference type="EMBL" id="RZF64652.1"/>
    </source>
</evidence>
<keyword evidence="7" id="KW-1185">Reference proteome</keyword>
<dbReference type="Proteomes" id="UP000292085">
    <property type="component" value="Unassembled WGS sequence"/>
</dbReference>
<name>A0A4Q6Y320_9SPHN</name>
<dbReference type="PROSITE" id="PS50885">
    <property type="entry name" value="HAMP"/>
    <property type="match status" value="1"/>
</dbReference>
<dbReference type="SUPFAM" id="SSF55073">
    <property type="entry name" value="Nucleotide cyclase"/>
    <property type="match status" value="1"/>
</dbReference>
<dbReference type="PROSITE" id="PS50887">
    <property type="entry name" value="GGDEF"/>
    <property type="match status" value="1"/>
</dbReference>
<dbReference type="PANTHER" id="PTHR45138:SF9">
    <property type="entry name" value="DIGUANYLATE CYCLASE DGCM-RELATED"/>
    <property type="match status" value="1"/>
</dbReference>
<keyword evidence="3" id="KW-0472">Membrane</keyword>
<dbReference type="GO" id="GO:0007165">
    <property type="term" value="P:signal transduction"/>
    <property type="evidence" value="ECO:0007669"/>
    <property type="project" value="InterPro"/>
</dbReference>
<dbReference type="InterPro" id="IPR029787">
    <property type="entry name" value="Nucleotide_cyclase"/>
</dbReference>
<protein>
    <recommendedName>
        <fullName evidence="1">diguanylate cyclase</fullName>
        <ecNumber evidence="1">2.7.7.65</ecNumber>
    </recommendedName>
</protein>